<dbReference type="GO" id="GO:0015990">
    <property type="term" value="P:electron transport coupled proton transport"/>
    <property type="evidence" value="ECO:0007669"/>
    <property type="project" value="TreeGrafter"/>
</dbReference>
<evidence type="ECO:0000313" key="10">
    <source>
        <dbReference type="Proteomes" id="UP000583929"/>
    </source>
</evidence>
<dbReference type="Proteomes" id="UP000583929">
    <property type="component" value="Unassembled WGS sequence"/>
</dbReference>
<dbReference type="GO" id="GO:0048039">
    <property type="term" value="F:ubiquinone binding"/>
    <property type="evidence" value="ECO:0007669"/>
    <property type="project" value="TreeGrafter"/>
</dbReference>
<evidence type="ECO:0000259" key="8">
    <source>
        <dbReference type="Pfam" id="PF00361"/>
    </source>
</evidence>
<evidence type="ECO:0000256" key="5">
    <source>
        <dbReference type="ARBA" id="ARBA00023075"/>
    </source>
</evidence>
<organism evidence="9 10">
    <name type="scientific">Cannabis sativa</name>
    <name type="common">Hemp</name>
    <name type="synonym">Marijuana</name>
    <dbReference type="NCBI Taxonomy" id="3483"/>
    <lineage>
        <taxon>Eukaryota</taxon>
        <taxon>Viridiplantae</taxon>
        <taxon>Streptophyta</taxon>
        <taxon>Embryophyta</taxon>
        <taxon>Tracheophyta</taxon>
        <taxon>Spermatophyta</taxon>
        <taxon>Magnoliopsida</taxon>
        <taxon>eudicotyledons</taxon>
        <taxon>Gunneridae</taxon>
        <taxon>Pentapetalae</taxon>
        <taxon>rosids</taxon>
        <taxon>fabids</taxon>
        <taxon>Rosales</taxon>
        <taxon>Cannabaceae</taxon>
        <taxon>Cannabis</taxon>
    </lineage>
</organism>
<keyword evidence="3" id="KW-1278">Translocase</keyword>
<reference evidence="9 10" key="1">
    <citation type="journal article" date="2020" name="bioRxiv">
        <title>Sequence and annotation of 42 cannabis genomes reveals extensive copy number variation in cannabinoid synthesis and pathogen resistance genes.</title>
        <authorList>
            <person name="Mckernan K.J."/>
            <person name="Helbert Y."/>
            <person name="Kane L.T."/>
            <person name="Ebling H."/>
            <person name="Zhang L."/>
            <person name="Liu B."/>
            <person name="Eaton Z."/>
            <person name="Mclaughlin S."/>
            <person name="Kingan S."/>
            <person name="Baybayan P."/>
            <person name="Concepcion G."/>
            <person name="Jordan M."/>
            <person name="Riva A."/>
            <person name="Barbazuk W."/>
            <person name="Harkins T."/>
        </authorList>
    </citation>
    <scope>NUCLEOTIDE SEQUENCE [LARGE SCALE GENOMIC DNA]</scope>
    <source>
        <strain evidence="10">cv. Jamaican Lion 4</strain>
        <tissue evidence="9">Leaf</tissue>
    </source>
</reference>
<evidence type="ECO:0000256" key="7">
    <source>
        <dbReference type="SAM" id="Phobius"/>
    </source>
</evidence>
<dbReference type="GO" id="GO:0042773">
    <property type="term" value="P:ATP synthesis coupled electron transport"/>
    <property type="evidence" value="ECO:0007669"/>
    <property type="project" value="InterPro"/>
</dbReference>
<dbReference type="GO" id="GO:0003954">
    <property type="term" value="F:NADH dehydrogenase activity"/>
    <property type="evidence" value="ECO:0007669"/>
    <property type="project" value="TreeGrafter"/>
</dbReference>
<feature type="transmembrane region" description="Helical" evidence="7">
    <location>
        <begin position="183"/>
        <end position="203"/>
    </location>
</feature>
<protein>
    <recommendedName>
        <fullName evidence="2">NADH-ubiquinone oxidoreductase chain 4</fullName>
        <ecNumber evidence="1">7.1.1.2</ecNumber>
    </recommendedName>
    <alternativeName>
        <fullName evidence="6">NADH dehydrogenase subunit 4</fullName>
    </alternativeName>
</protein>
<keyword evidence="7" id="KW-1133">Transmembrane helix</keyword>
<comment type="caution">
    <text evidence="9">The sequence shown here is derived from an EMBL/GenBank/DDBJ whole genome shotgun (WGS) entry which is preliminary data.</text>
</comment>
<proteinExistence type="predicted"/>
<dbReference type="AlphaFoldDB" id="A0A7J6HFS8"/>
<keyword evidence="7" id="KW-0812">Transmembrane</keyword>
<evidence type="ECO:0000256" key="4">
    <source>
        <dbReference type="ARBA" id="ARBA00023027"/>
    </source>
</evidence>
<evidence type="ECO:0000256" key="1">
    <source>
        <dbReference type="ARBA" id="ARBA00012944"/>
    </source>
</evidence>
<dbReference type="EC" id="7.1.1.2" evidence="1"/>
<dbReference type="PANTHER" id="PTHR43507:SF1">
    <property type="entry name" value="NADH-UBIQUINONE OXIDOREDUCTASE CHAIN 4"/>
    <property type="match status" value="1"/>
</dbReference>
<dbReference type="GO" id="GO:0008137">
    <property type="term" value="F:NADH dehydrogenase (ubiquinone) activity"/>
    <property type="evidence" value="ECO:0007669"/>
    <property type="project" value="UniProtKB-EC"/>
</dbReference>
<evidence type="ECO:0000256" key="2">
    <source>
        <dbReference type="ARBA" id="ARBA00021006"/>
    </source>
</evidence>
<keyword evidence="5" id="KW-0830">Ubiquinone</keyword>
<keyword evidence="7" id="KW-0472">Membrane</keyword>
<dbReference type="InterPro" id="IPR003918">
    <property type="entry name" value="NADH_UbQ_OxRdtase"/>
</dbReference>
<dbReference type="PRINTS" id="PR01437">
    <property type="entry name" value="NUOXDRDTASE4"/>
</dbReference>
<name>A0A7J6HFS8_CANSA</name>
<dbReference type="PANTHER" id="PTHR43507">
    <property type="entry name" value="NADH-UBIQUINONE OXIDOREDUCTASE CHAIN 4"/>
    <property type="match status" value="1"/>
</dbReference>
<evidence type="ECO:0000256" key="3">
    <source>
        <dbReference type="ARBA" id="ARBA00022967"/>
    </source>
</evidence>
<keyword evidence="4" id="KW-0520">NAD</keyword>
<feature type="domain" description="NADH:quinone oxidoreductase/Mrp antiporter transmembrane" evidence="8">
    <location>
        <begin position="97"/>
        <end position="189"/>
    </location>
</feature>
<sequence>MGTLPFSCWGRTSSCCPTHGCFFPHPPIAHRSLLLRWALPIAGVDAGFYKRMRSSQQKNITTVLCPPEFVFCRHWPAAKETQPPLGKRGGGVQQALAIEGIGGSILPMLSHKLVPSALFLCVGVLYDRHKTRLVRYYEGSVSTMPNLPTFSFSSTLANMCSPGTSIFIEKFPISIGVFQRNSLVATLAALGMILGAAYSLWLYNPVGRPSVELPEKRVNKCDHDIVGACAGTDATLLS</sequence>
<dbReference type="EMBL" id="JAATIQ010000046">
    <property type="protein sequence ID" value="KAF4394152.1"/>
    <property type="molecule type" value="Genomic_DNA"/>
</dbReference>
<keyword evidence="10" id="KW-1185">Reference proteome</keyword>
<evidence type="ECO:0000256" key="6">
    <source>
        <dbReference type="ARBA" id="ARBA00031025"/>
    </source>
</evidence>
<evidence type="ECO:0000313" key="9">
    <source>
        <dbReference type="EMBL" id="KAF4394152.1"/>
    </source>
</evidence>
<dbReference type="GO" id="GO:0009536">
    <property type="term" value="C:plastid"/>
    <property type="evidence" value="ECO:0007669"/>
    <property type="project" value="UniProtKB-ARBA"/>
</dbReference>
<dbReference type="InterPro" id="IPR001750">
    <property type="entry name" value="ND/Mrp_TM"/>
</dbReference>
<accession>A0A7J6HFS8</accession>
<gene>
    <name evidence="9" type="ORF">G4B88_000663</name>
</gene>
<dbReference type="Pfam" id="PF00361">
    <property type="entry name" value="Proton_antipo_M"/>
    <property type="match status" value="1"/>
</dbReference>